<protein>
    <recommendedName>
        <fullName evidence="3">Fur-regulated basic protein FbpA</fullName>
    </recommendedName>
</protein>
<sequence length="68" mass="7780">MGIAGPINQKTFHSEKKKFVLGQLVALGARESQQGIPIDELNYDELKYELLLASFRVIGVEKDENRWF</sequence>
<dbReference type="Proteomes" id="UP000037109">
    <property type="component" value="Unassembled WGS sequence"/>
</dbReference>
<evidence type="ECO:0000313" key="2">
    <source>
        <dbReference type="Proteomes" id="UP000037109"/>
    </source>
</evidence>
<dbReference type="OrthoDB" id="2941887at2"/>
<dbReference type="AlphaFoldDB" id="A0A0M0GGL2"/>
<gene>
    <name evidence="1" type="ORF">AF332_20425</name>
</gene>
<organism evidence="1 2">
    <name type="scientific">Sporosarcina globispora</name>
    <name type="common">Bacillus globisporus</name>
    <dbReference type="NCBI Taxonomy" id="1459"/>
    <lineage>
        <taxon>Bacteria</taxon>
        <taxon>Bacillati</taxon>
        <taxon>Bacillota</taxon>
        <taxon>Bacilli</taxon>
        <taxon>Bacillales</taxon>
        <taxon>Caryophanaceae</taxon>
        <taxon>Sporosarcina</taxon>
    </lineage>
</organism>
<keyword evidence="2" id="KW-1185">Reference proteome</keyword>
<proteinExistence type="predicted"/>
<evidence type="ECO:0000313" key="1">
    <source>
        <dbReference type="EMBL" id="KON88923.1"/>
    </source>
</evidence>
<comment type="caution">
    <text evidence="1">The sequence shown here is derived from an EMBL/GenBank/DDBJ whole genome shotgun (WGS) entry which is preliminary data.</text>
</comment>
<name>A0A0M0GGL2_SPOGL</name>
<dbReference type="PATRIC" id="fig|1459.3.peg.4507"/>
<dbReference type="RefSeq" id="WP_053436308.1">
    <property type="nucleotide sequence ID" value="NZ_LGUF01000007.1"/>
</dbReference>
<reference evidence="2" key="1">
    <citation type="submission" date="2015-07" db="EMBL/GenBank/DDBJ databases">
        <title>Fjat-10036 dsm4.</title>
        <authorList>
            <person name="Liu B."/>
            <person name="Wang J."/>
            <person name="Zhu Y."/>
            <person name="Liu G."/>
            <person name="Chen Q."/>
            <person name="Chen Z."/>
            <person name="Lan J."/>
            <person name="Che J."/>
            <person name="Ge C."/>
            <person name="Shi H."/>
            <person name="Pan Z."/>
            <person name="Liu X."/>
        </authorList>
    </citation>
    <scope>NUCLEOTIDE SEQUENCE [LARGE SCALE GENOMIC DNA]</scope>
    <source>
        <strain evidence="2">DSM 4</strain>
    </source>
</reference>
<accession>A0A0M0GGL2</accession>
<evidence type="ECO:0008006" key="3">
    <source>
        <dbReference type="Google" id="ProtNLM"/>
    </source>
</evidence>
<dbReference type="EMBL" id="LGUF01000007">
    <property type="protein sequence ID" value="KON88923.1"/>
    <property type="molecule type" value="Genomic_DNA"/>
</dbReference>